<evidence type="ECO:0000259" key="5">
    <source>
        <dbReference type="PROSITE" id="PS50931"/>
    </source>
</evidence>
<dbReference type="SUPFAM" id="SSF53850">
    <property type="entry name" value="Periplasmic binding protein-like II"/>
    <property type="match status" value="1"/>
</dbReference>
<sequence>MKLRTDLSFFSTLVKCGSLSAAAREFNVTPSAVSKWLAQLESRIGVRLIARNTRRISLTQEGEIYLAEGRRILSEIDDLERSISSSQGAPLGLLKVQATFGFGRSFIVPAVSKFSALYPDLEIQLLLTDRPISLAEGNIDVSIRFGPPPDGRVLARKLANHRRRIFASPRYLEGRTRPVVPNDLTMHNCLIVRQDDVAYGQWHFTKARKTHTVKVRGTLSSNDGAAVLTWALEGRGVIMRSEWDAAPFVRAGQLDVLLEDYALPPADIYAVYPHKENLAAKTRMFVDFLAEHFAHKSGQQRSPW</sequence>
<accession>A0A1G8NWZ1</accession>
<dbReference type="RefSeq" id="WP_091940721.1">
    <property type="nucleotide sequence ID" value="NZ_FNCY01000036.1"/>
</dbReference>
<keyword evidence="4" id="KW-0804">Transcription</keyword>
<dbReference type="STRING" id="83767.SAMN05660652_04117"/>
<dbReference type="FunFam" id="1.10.10.10:FF:000001">
    <property type="entry name" value="LysR family transcriptional regulator"/>
    <property type="match status" value="1"/>
</dbReference>
<evidence type="ECO:0000256" key="3">
    <source>
        <dbReference type="ARBA" id="ARBA00023125"/>
    </source>
</evidence>
<dbReference type="Gene3D" id="1.10.10.10">
    <property type="entry name" value="Winged helix-like DNA-binding domain superfamily/Winged helix DNA-binding domain"/>
    <property type="match status" value="1"/>
</dbReference>
<reference evidence="6 7" key="1">
    <citation type="submission" date="2016-10" db="EMBL/GenBank/DDBJ databases">
        <authorList>
            <person name="de Groot N.N."/>
        </authorList>
    </citation>
    <scope>NUCLEOTIDE SEQUENCE [LARGE SCALE GENOMIC DNA]</scope>
    <source>
        <strain evidence="6 7">DSM 5885</strain>
    </source>
</reference>
<evidence type="ECO:0000256" key="4">
    <source>
        <dbReference type="ARBA" id="ARBA00023163"/>
    </source>
</evidence>
<keyword evidence="3 6" id="KW-0238">DNA-binding</keyword>
<dbReference type="Gene3D" id="3.40.190.290">
    <property type="match status" value="1"/>
</dbReference>
<dbReference type="PANTHER" id="PTHR30537:SF5">
    <property type="entry name" value="HTH-TYPE TRANSCRIPTIONAL ACTIVATOR TTDR-RELATED"/>
    <property type="match status" value="1"/>
</dbReference>
<dbReference type="InterPro" id="IPR036388">
    <property type="entry name" value="WH-like_DNA-bd_sf"/>
</dbReference>
<dbReference type="GO" id="GO:0003700">
    <property type="term" value="F:DNA-binding transcription factor activity"/>
    <property type="evidence" value="ECO:0007669"/>
    <property type="project" value="InterPro"/>
</dbReference>
<dbReference type="EMBL" id="FNCY01000036">
    <property type="protein sequence ID" value="SDI84030.1"/>
    <property type="molecule type" value="Genomic_DNA"/>
</dbReference>
<dbReference type="Pfam" id="PF03466">
    <property type="entry name" value="LysR_substrate"/>
    <property type="match status" value="1"/>
</dbReference>
<dbReference type="InterPro" id="IPR036390">
    <property type="entry name" value="WH_DNA-bd_sf"/>
</dbReference>
<dbReference type="GO" id="GO:0043565">
    <property type="term" value="F:sequence-specific DNA binding"/>
    <property type="evidence" value="ECO:0007669"/>
    <property type="project" value="TreeGrafter"/>
</dbReference>
<dbReference type="InterPro" id="IPR005119">
    <property type="entry name" value="LysR_subst-bd"/>
</dbReference>
<evidence type="ECO:0000313" key="7">
    <source>
        <dbReference type="Proteomes" id="UP000198607"/>
    </source>
</evidence>
<dbReference type="FunFam" id="3.40.190.290:FF:000001">
    <property type="entry name" value="Transcriptional regulator, LysR family"/>
    <property type="match status" value="1"/>
</dbReference>
<proteinExistence type="inferred from homology"/>
<feature type="domain" description="HTH lysR-type" evidence="5">
    <location>
        <begin position="1"/>
        <end position="59"/>
    </location>
</feature>
<evidence type="ECO:0000313" key="6">
    <source>
        <dbReference type="EMBL" id="SDI84030.1"/>
    </source>
</evidence>
<dbReference type="PROSITE" id="PS50931">
    <property type="entry name" value="HTH_LYSR"/>
    <property type="match status" value="1"/>
</dbReference>
<dbReference type="GO" id="GO:0006351">
    <property type="term" value="P:DNA-templated transcription"/>
    <property type="evidence" value="ECO:0007669"/>
    <property type="project" value="TreeGrafter"/>
</dbReference>
<dbReference type="Pfam" id="PF00126">
    <property type="entry name" value="HTH_1"/>
    <property type="match status" value="1"/>
</dbReference>
<dbReference type="PANTHER" id="PTHR30537">
    <property type="entry name" value="HTH-TYPE TRANSCRIPTIONAL REGULATOR"/>
    <property type="match status" value="1"/>
</dbReference>
<dbReference type="InterPro" id="IPR058163">
    <property type="entry name" value="LysR-type_TF_proteobact-type"/>
</dbReference>
<dbReference type="InterPro" id="IPR000847">
    <property type="entry name" value="LysR_HTH_N"/>
</dbReference>
<evidence type="ECO:0000256" key="1">
    <source>
        <dbReference type="ARBA" id="ARBA00009437"/>
    </source>
</evidence>
<evidence type="ECO:0000256" key="2">
    <source>
        <dbReference type="ARBA" id="ARBA00023015"/>
    </source>
</evidence>
<name>A0A1G8NWZ1_9RHOO</name>
<dbReference type="SUPFAM" id="SSF46785">
    <property type="entry name" value="Winged helix' DNA-binding domain"/>
    <property type="match status" value="1"/>
</dbReference>
<dbReference type="CDD" id="cd08479">
    <property type="entry name" value="PBP2_CrgA_like_9"/>
    <property type="match status" value="1"/>
</dbReference>
<dbReference type="OrthoDB" id="9786526at2"/>
<comment type="similarity">
    <text evidence="1">Belongs to the LysR transcriptional regulatory family.</text>
</comment>
<dbReference type="Proteomes" id="UP000198607">
    <property type="component" value="Unassembled WGS sequence"/>
</dbReference>
<keyword evidence="7" id="KW-1185">Reference proteome</keyword>
<protein>
    <submittedName>
        <fullName evidence="6">DNA-binding transcriptional regulator, LysR family</fullName>
    </submittedName>
</protein>
<gene>
    <name evidence="6" type="ORF">SAMN05660652_04117</name>
</gene>
<keyword evidence="2" id="KW-0805">Transcription regulation</keyword>
<dbReference type="AlphaFoldDB" id="A0A1G8NWZ1"/>
<organism evidence="6 7">
    <name type="scientific">Propionivibrio dicarboxylicus</name>
    <dbReference type="NCBI Taxonomy" id="83767"/>
    <lineage>
        <taxon>Bacteria</taxon>
        <taxon>Pseudomonadati</taxon>
        <taxon>Pseudomonadota</taxon>
        <taxon>Betaproteobacteria</taxon>
        <taxon>Rhodocyclales</taxon>
        <taxon>Rhodocyclaceae</taxon>
        <taxon>Propionivibrio</taxon>
    </lineage>
</organism>